<keyword evidence="1 5" id="KW-0547">Nucleotide-binding</keyword>
<name>X6NQM9_RETFI</name>
<dbReference type="Pfam" id="PF00271">
    <property type="entry name" value="Helicase_C"/>
    <property type="match status" value="1"/>
</dbReference>
<dbReference type="InterPro" id="IPR011545">
    <property type="entry name" value="DEAD/DEAH_box_helicase_dom"/>
</dbReference>
<comment type="domain">
    <text evidence="5">The Q motif is unique to and characteristic of the DEAD box family of RNA helicases and controls ATP binding and hydrolysis.</text>
</comment>
<comment type="caution">
    <text evidence="8">The sequence shown here is derived from an EMBL/GenBank/DDBJ whole genome shotgun (WGS) entry which is preliminary data.</text>
</comment>
<dbReference type="PROSITE" id="PS51194">
    <property type="entry name" value="HELICASE_CTER"/>
    <property type="match status" value="1"/>
</dbReference>
<dbReference type="EC" id="3.6.4.13" evidence="5"/>
<dbReference type="EMBL" id="ASPP01006923">
    <property type="protein sequence ID" value="ETO28004.1"/>
    <property type="molecule type" value="Genomic_DNA"/>
</dbReference>
<evidence type="ECO:0000256" key="2">
    <source>
        <dbReference type="ARBA" id="ARBA00022801"/>
    </source>
</evidence>
<feature type="domain" description="Helicase ATP-binding" evidence="6">
    <location>
        <begin position="111"/>
        <end position="317"/>
    </location>
</feature>
<evidence type="ECO:0000256" key="4">
    <source>
        <dbReference type="ARBA" id="ARBA00022884"/>
    </source>
</evidence>
<dbReference type="Pfam" id="PF00270">
    <property type="entry name" value="DEAD"/>
    <property type="match status" value="1"/>
</dbReference>
<comment type="function">
    <text evidence="5">RNA helicase.</text>
</comment>
<evidence type="ECO:0000256" key="5">
    <source>
        <dbReference type="RuleBase" id="RU365068"/>
    </source>
</evidence>
<proteinExistence type="inferred from homology"/>
<dbReference type="GO" id="GO:0003723">
    <property type="term" value="F:RNA binding"/>
    <property type="evidence" value="ECO:0007669"/>
    <property type="project" value="UniProtKB-UniRule"/>
</dbReference>
<dbReference type="GO" id="GO:0016787">
    <property type="term" value="F:hydrolase activity"/>
    <property type="evidence" value="ECO:0007669"/>
    <property type="project" value="UniProtKB-KW"/>
</dbReference>
<dbReference type="Gene3D" id="3.40.50.300">
    <property type="entry name" value="P-loop containing nucleotide triphosphate hydrolases"/>
    <property type="match status" value="2"/>
</dbReference>
<comment type="catalytic activity">
    <reaction evidence="5">
        <text>ATP + H2O = ADP + phosphate + H(+)</text>
        <dbReference type="Rhea" id="RHEA:13065"/>
        <dbReference type="ChEBI" id="CHEBI:15377"/>
        <dbReference type="ChEBI" id="CHEBI:15378"/>
        <dbReference type="ChEBI" id="CHEBI:30616"/>
        <dbReference type="ChEBI" id="CHEBI:43474"/>
        <dbReference type="ChEBI" id="CHEBI:456216"/>
        <dbReference type="EC" id="3.6.4.13"/>
    </reaction>
</comment>
<keyword evidence="4 5" id="KW-0694">RNA-binding</keyword>
<dbReference type="PROSITE" id="PS51192">
    <property type="entry name" value="HELICASE_ATP_BIND_1"/>
    <property type="match status" value="1"/>
</dbReference>
<sequence length="497" mass="57138">MSYLRIFDEEAEYGQAADRNDDTEEKKVKDTEVAEIYKLTDFPEEKLPKKSKSKEWVVEVPFWFKKTKDVVGRHSTPIDGLKLHPVLMKNLKAEGYREWFPIQMDIIPAILRAGMEERDIAVCNPTGSGKTVSIVMAVIQQLLMSSKPKQALLVTPSRDLSLQTYSTCRRMAAHIPIMIKVNEMTPSEDLNAIAEGEEGDPMMMMTTTMKKRQIEDLTNKQNKKKIIGGIDIFTIAGLVNYLKCNANANNNINYDIIVLDEMDRIVQDCEYSRINIADLWTQVCKSNKRTMKIALSATIDFNAKNIALLQLKNPIYLGTYDTTYRYEIPYQIKQFKMFSKNKANRRNLLLGLLEKMKHRKIICFVRTLSDVEKITNRIKETIEPLTYGVSKILSDRKRARILQKFRDNELRILVLTDNVSRGLDLPDLDTVFNFHTPTSIETYLHRIGRTARGFVPENRVCIAITFLEQSQDATFEEMISVAKNAKLTLLTKDMELP</sequence>
<evidence type="ECO:0000313" key="9">
    <source>
        <dbReference type="Proteomes" id="UP000023152"/>
    </source>
</evidence>
<dbReference type="PANTHER" id="PTHR24031">
    <property type="entry name" value="RNA HELICASE"/>
    <property type="match status" value="1"/>
</dbReference>
<dbReference type="Proteomes" id="UP000023152">
    <property type="component" value="Unassembled WGS sequence"/>
</dbReference>
<dbReference type="GO" id="GO:0003724">
    <property type="term" value="F:RNA helicase activity"/>
    <property type="evidence" value="ECO:0007669"/>
    <property type="project" value="UniProtKB-EC"/>
</dbReference>
<keyword evidence="3 5" id="KW-0067">ATP-binding</keyword>
<dbReference type="SMART" id="SM00487">
    <property type="entry name" value="DEXDc"/>
    <property type="match status" value="1"/>
</dbReference>
<dbReference type="AlphaFoldDB" id="X6NQM9"/>
<dbReference type="OrthoDB" id="3370at2759"/>
<dbReference type="SUPFAM" id="SSF52540">
    <property type="entry name" value="P-loop containing nucleoside triphosphate hydrolases"/>
    <property type="match status" value="2"/>
</dbReference>
<keyword evidence="9" id="KW-1185">Reference proteome</keyword>
<evidence type="ECO:0000256" key="1">
    <source>
        <dbReference type="ARBA" id="ARBA00022741"/>
    </source>
</evidence>
<gene>
    <name evidence="8" type="ORF">RFI_09127</name>
</gene>
<keyword evidence="2 5" id="KW-0378">Hydrolase</keyword>
<dbReference type="InterPro" id="IPR014001">
    <property type="entry name" value="Helicase_ATP-bd"/>
</dbReference>
<feature type="domain" description="Helicase C-terminal" evidence="7">
    <location>
        <begin position="348"/>
        <end position="497"/>
    </location>
</feature>
<dbReference type="InterPro" id="IPR027417">
    <property type="entry name" value="P-loop_NTPase"/>
</dbReference>
<keyword evidence="5" id="KW-0347">Helicase</keyword>
<dbReference type="SMART" id="SM00490">
    <property type="entry name" value="HELICc"/>
    <property type="match status" value="1"/>
</dbReference>
<dbReference type="InterPro" id="IPR001650">
    <property type="entry name" value="Helicase_C-like"/>
</dbReference>
<evidence type="ECO:0000256" key="3">
    <source>
        <dbReference type="ARBA" id="ARBA00022840"/>
    </source>
</evidence>
<organism evidence="8 9">
    <name type="scientific">Reticulomyxa filosa</name>
    <dbReference type="NCBI Taxonomy" id="46433"/>
    <lineage>
        <taxon>Eukaryota</taxon>
        <taxon>Sar</taxon>
        <taxon>Rhizaria</taxon>
        <taxon>Retaria</taxon>
        <taxon>Foraminifera</taxon>
        <taxon>Monothalamids</taxon>
        <taxon>Reticulomyxidae</taxon>
        <taxon>Reticulomyxa</taxon>
    </lineage>
</organism>
<evidence type="ECO:0000313" key="8">
    <source>
        <dbReference type="EMBL" id="ETO28004.1"/>
    </source>
</evidence>
<comment type="similarity">
    <text evidence="5">Belongs to the DEAD box helicase family.</text>
</comment>
<reference evidence="8 9" key="1">
    <citation type="journal article" date="2013" name="Curr. Biol.">
        <title>The Genome of the Foraminiferan Reticulomyxa filosa.</title>
        <authorList>
            <person name="Glockner G."/>
            <person name="Hulsmann N."/>
            <person name="Schleicher M."/>
            <person name="Noegel A.A."/>
            <person name="Eichinger L."/>
            <person name="Gallinger C."/>
            <person name="Pawlowski J."/>
            <person name="Sierra R."/>
            <person name="Euteneuer U."/>
            <person name="Pillet L."/>
            <person name="Moustafa A."/>
            <person name="Platzer M."/>
            <person name="Groth M."/>
            <person name="Szafranski K."/>
            <person name="Schliwa M."/>
        </authorList>
    </citation>
    <scope>NUCLEOTIDE SEQUENCE [LARGE SCALE GENOMIC DNA]</scope>
</reference>
<accession>X6NQM9</accession>
<evidence type="ECO:0000259" key="6">
    <source>
        <dbReference type="PROSITE" id="PS51192"/>
    </source>
</evidence>
<protein>
    <recommendedName>
        <fullName evidence="5">ATP-dependent RNA helicase</fullName>
        <ecNumber evidence="5">3.6.4.13</ecNumber>
    </recommendedName>
</protein>
<evidence type="ECO:0000259" key="7">
    <source>
        <dbReference type="PROSITE" id="PS51194"/>
    </source>
</evidence>
<dbReference type="GO" id="GO:0005524">
    <property type="term" value="F:ATP binding"/>
    <property type="evidence" value="ECO:0007669"/>
    <property type="project" value="UniProtKB-UniRule"/>
</dbReference>
<dbReference type="CDD" id="cd18787">
    <property type="entry name" value="SF2_C_DEAD"/>
    <property type="match status" value="1"/>
</dbReference>